<comment type="domain">
    <text evidence="12">Consists of 3 domains; the N-terminus binds the ribosome, the middle domain has PPIase activity, while the C-terminus has intrinsic chaperone activity on its own.</text>
</comment>
<evidence type="ECO:0000256" key="7">
    <source>
        <dbReference type="ARBA" id="ARBA00023186"/>
    </source>
</evidence>
<dbReference type="InterPro" id="IPR005215">
    <property type="entry name" value="Trig_fac"/>
</dbReference>
<evidence type="ECO:0000256" key="5">
    <source>
        <dbReference type="ARBA" id="ARBA00022618"/>
    </source>
</evidence>
<keyword evidence="18" id="KW-1185">Reference proteome</keyword>
<proteinExistence type="inferred from homology"/>
<dbReference type="InterPro" id="IPR008880">
    <property type="entry name" value="Trigger_fac_C"/>
</dbReference>
<feature type="domain" description="PPIase FKBP-type" evidence="16">
    <location>
        <begin position="162"/>
        <end position="244"/>
    </location>
</feature>
<evidence type="ECO:0000256" key="9">
    <source>
        <dbReference type="ARBA" id="ARBA00023306"/>
    </source>
</evidence>
<keyword evidence="8 12" id="KW-0413">Isomerase</keyword>
<dbReference type="PIRSF" id="PIRSF003095">
    <property type="entry name" value="Trigger_factor"/>
    <property type="match status" value="1"/>
</dbReference>
<dbReference type="PANTHER" id="PTHR30560:SF3">
    <property type="entry name" value="TRIGGER FACTOR-LIKE PROTEIN TIG, CHLOROPLASTIC"/>
    <property type="match status" value="1"/>
</dbReference>
<dbReference type="SUPFAM" id="SSF54534">
    <property type="entry name" value="FKBP-like"/>
    <property type="match status" value="1"/>
</dbReference>
<evidence type="ECO:0000256" key="12">
    <source>
        <dbReference type="HAMAP-Rule" id="MF_00303"/>
    </source>
</evidence>
<dbReference type="Gene3D" id="3.30.70.1050">
    <property type="entry name" value="Trigger factor ribosome-binding domain"/>
    <property type="match status" value="1"/>
</dbReference>
<evidence type="ECO:0000256" key="14">
    <source>
        <dbReference type="RuleBase" id="RU003914"/>
    </source>
</evidence>
<evidence type="ECO:0000313" key="17">
    <source>
        <dbReference type="EMBL" id="MDQ0275470.1"/>
    </source>
</evidence>
<dbReference type="InterPro" id="IPR037041">
    <property type="entry name" value="Trigger_fac_C_sf"/>
</dbReference>
<feature type="compositionally biased region" description="Basic and acidic residues" evidence="15">
    <location>
        <begin position="456"/>
        <end position="472"/>
    </location>
</feature>
<gene>
    <name evidence="12" type="primary">tig</name>
    <name evidence="17" type="ORF">J2S72_001497</name>
</gene>
<name>A0ABU0AW25_9FIRM</name>
<keyword evidence="5 12" id="KW-0132">Cell division</keyword>
<feature type="region of interest" description="Disordered" evidence="15">
    <location>
        <begin position="433"/>
        <end position="472"/>
    </location>
</feature>
<keyword evidence="7 12" id="KW-0143">Chaperone</keyword>
<sequence length="472" mass="54373">MTEILKKENNKVYFDIEISAEELKKQELEVYKKNKSSIQIPGFRKGHAPLRIIEQFYGKGIFLEDAVNDLLPKKYEEAVKELNLEVVDSPEVDFDKVEEGKDLLAHISVDVKPEIELPDYKGMEVEEVNYQVTDELINNDLENQRRMNARIVNVDNRPAQKGDKVNINFTGSIDGVEFEGGKAGNQDLELGSNTFIPGFEDQIIGKNIGDEFDVVASFPEDYHAKELAGKEATFKTKLNSISLEELPEVDDEFIKDISDFDTVDEYKKDLREKREKEFKERTEAEKKARALKTLASKVQVEVPKGMIEDEIENMVNSYNQNLGAQGLKLDQYLGMLGTNLKDFKENLKPQAKENVIERLTLDAIVKKEGFEVSDEEIEKEVDQVLETYFSKDEEKKKEMKHIMLEHNKEAVKNDLLARRAVEKLVEECKFVEKKETEEKKSEKIKEEKPKAKKTTKKSETKKETKKEETSEK</sequence>
<evidence type="ECO:0000259" key="16">
    <source>
        <dbReference type="PROSITE" id="PS50059"/>
    </source>
</evidence>
<dbReference type="NCBIfam" id="TIGR00115">
    <property type="entry name" value="tig"/>
    <property type="match status" value="1"/>
</dbReference>
<evidence type="ECO:0000256" key="15">
    <source>
        <dbReference type="SAM" id="MobiDB-lite"/>
    </source>
</evidence>
<comment type="caution">
    <text evidence="17">The sequence shown here is derived from an EMBL/GenBank/DDBJ whole genome shotgun (WGS) entry which is preliminary data.</text>
</comment>
<dbReference type="Pfam" id="PF05698">
    <property type="entry name" value="Trigger_C"/>
    <property type="match status" value="1"/>
</dbReference>
<accession>A0ABU0AW25</accession>
<keyword evidence="9 12" id="KW-0131">Cell cycle</keyword>
<evidence type="ECO:0000256" key="11">
    <source>
        <dbReference type="ARBA" id="ARBA00029986"/>
    </source>
</evidence>
<evidence type="ECO:0000256" key="13">
    <source>
        <dbReference type="PROSITE-ProRule" id="PRU00277"/>
    </source>
</evidence>
<dbReference type="Gene3D" id="1.10.3120.10">
    <property type="entry name" value="Trigger factor, C-terminal domain"/>
    <property type="match status" value="1"/>
</dbReference>
<evidence type="ECO:0000313" key="18">
    <source>
        <dbReference type="Proteomes" id="UP001236559"/>
    </source>
</evidence>
<comment type="function">
    <text evidence="10 12">Involved in protein export. Acts as a chaperone by maintaining the newly synthesized protein in an open conformation. Functions as a peptidyl-prolyl cis-trans isomerase.</text>
</comment>
<evidence type="ECO:0000256" key="4">
    <source>
        <dbReference type="ARBA" id="ARBA00016902"/>
    </source>
</evidence>
<evidence type="ECO:0000256" key="1">
    <source>
        <dbReference type="ARBA" id="ARBA00000971"/>
    </source>
</evidence>
<dbReference type="InterPro" id="IPR001179">
    <property type="entry name" value="PPIase_FKBP_dom"/>
</dbReference>
<evidence type="ECO:0000256" key="3">
    <source>
        <dbReference type="ARBA" id="ARBA00013194"/>
    </source>
</evidence>
<dbReference type="PANTHER" id="PTHR30560">
    <property type="entry name" value="TRIGGER FACTOR CHAPERONE AND PEPTIDYL-PROLYL CIS/TRANS ISOMERASE"/>
    <property type="match status" value="1"/>
</dbReference>
<dbReference type="InterPro" id="IPR036611">
    <property type="entry name" value="Trigger_fac_ribosome-bd_sf"/>
</dbReference>
<dbReference type="SUPFAM" id="SSF102735">
    <property type="entry name" value="Trigger factor ribosome-binding domain"/>
    <property type="match status" value="1"/>
</dbReference>
<evidence type="ECO:0000256" key="10">
    <source>
        <dbReference type="ARBA" id="ARBA00024849"/>
    </source>
</evidence>
<dbReference type="EC" id="5.2.1.8" evidence="3 12"/>
<reference evidence="17 18" key="1">
    <citation type="submission" date="2023-07" db="EMBL/GenBank/DDBJ databases">
        <title>Genomic Encyclopedia of Type Strains, Phase IV (KMG-IV): sequencing the most valuable type-strain genomes for metagenomic binning, comparative biology and taxonomic classification.</title>
        <authorList>
            <person name="Goeker M."/>
        </authorList>
    </citation>
    <scope>NUCLEOTIDE SEQUENCE [LARGE SCALE GENOMIC DNA]</scope>
    <source>
        <strain evidence="17 18">DSM 22616</strain>
    </source>
</reference>
<comment type="catalytic activity">
    <reaction evidence="1 12 13">
        <text>[protein]-peptidylproline (omega=180) = [protein]-peptidylproline (omega=0)</text>
        <dbReference type="Rhea" id="RHEA:16237"/>
        <dbReference type="Rhea" id="RHEA-COMP:10747"/>
        <dbReference type="Rhea" id="RHEA-COMP:10748"/>
        <dbReference type="ChEBI" id="CHEBI:83833"/>
        <dbReference type="ChEBI" id="CHEBI:83834"/>
        <dbReference type="EC" id="5.2.1.8"/>
    </reaction>
</comment>
<dbReference type="InterPro" id="IPR008881">
    <property type="entry name" value="Trigger_fac_ribosome-bd_bac"/>
</dbReference>
<dbReference type="Gene3D" id="3.10.50.40">
    <property type="match status" value="1"/>
</dbReference>
<dbReference type="EMBL" id="JAUSTN010000007">
    <property type="protein sequence ID" value="MDQ0275470.1"/>
    <property type="molecule type" value="Genomic_DNA"/>
</dbReference>
<dbReference type="InterPro" id="IPR027304">
    <property type="entry name" value="Trigger_fact/SurA_dom_sf"/>
</dbReference>
<comment type="similarity">
    <text evidence="2 12 14">Belongs to the FKBP-type PPIase family. Tig subfamily.</text>
</comment>
<dbReference type="InterPro" id="IPR046357">
    <property type="entry name" value="PPIase_dom_sf"/>
</dbReference>
<dbReference type="RefSeq" id="WP_023055972.1">
    <property type="nucleotide sequence ID" value="NZ_JAUSTN010000007.1"/>
</dbReference>
<evidence type="ECO:0000256" key="8">
    <source>
        <dbReference type="ARBA" id="ARBA00023235"/>
    </source>
</evidence>
<dbReference type="SUPFAM" id="SSF109998">
    <property type="entry name" value="Triger factor/SurA peptide-binding domain-like"/>
    <property type="match status" value="1"/>
</dbReference>
<feature type="compositionally biased region" description="Basic and acidic residues" evidence="15">
    <location>
        <begin position="433"/>
        <end position="449"/>
    </location>
</feature>
<dbReference type="Pfam" id="PF05697">
    <property type="entry name" value="Trigger_N"/>
    <property type="match status" value="1"/>
</dbReference>
<comment type="subcellular location">
    <subcellularLocation>
        <location evidence="12">Cytoplasm</location>
    </subcellularLocation>
    <text evidence="12">About half TF is bound to the ribosome near the polypeptide exit tunnel while the other half is free in the cytoplasm.</text>
</comment>
<dbReference type="Pfam" id="PF00254">
    <property type="entry name" value="FKBP_C"/>
    <property type="match status" value="1"/>
</dbReference>
<protein>
    <recommendedName>
        <fullName evidence="4 12">Trigger factor</fullName>
        <shortName evidence="12">TF</shortName>
        <ecNumber evidence="3 12">5.2.1.8</ecNumber>
    </recommendedName>
    <alternativeName>
        <fullName evidence="11 12">PPIase</fullName>
    </alternativeName>
</protein>
<dbReference type="PROSITE" id="PS50059">
    <property type="entry name" value="FKBP_PPIASE"/>
    <property type="match status" value="1"/>
</dbReference>
<organism evidence="17 18">
    <name type="scientific">Peptoniphilus koenoeneniae</name>
    <dbReference type="NCBI Taxonomy" id="507751"/>
    <lineage>
        <taxon>Bacteria</taxon>
        <taxon>Bacillati</taxon>
        <taxon>Bacillota</taxon>
        <taxon>Tissierellia</taxon>
        <taxon>Tissierellales</taxon>
        <taxon>Peptoniphilaceae</taxon>
        <taxon>Peptoniphilus</taxon>
    </lineage>
</organism>
<dbReference type="Proteomes" id="UP001236559">
    <property type="component" value="Unassembled WGS sequence"/>
</dbReference>
<evidence type="ECO:0000256" key="2">
    <source>
        <dbReference type="ARBA" id="ARBA00005464"/>
    </source>
</evidence>
<keyword evidence="6 12" id="KW-0697">Rotamase</keyword>
<keyword evidence="12" id="KW-0963">Cytoplasm</keyword>
<evidence type="ECO:0000256" key="6">
    <source>
        <dbReference type="ARBA" id="ARBA00023110"/>
    </source>
</evidence>
<dbReference type="HAMAP" id="MF_00303">
    <property type="entry name" value="Trigger_factor_Tig"/>
    <property type="match status" value="1"/>
</dbReference>